<gene>
    <name evidence="1" type="ORF">CK203_048334</name>
</gene>
<dbReference type="EMBL" id="QGNW01000187">
    <property type="protein sequence ID" value="RVW87092.1"/>
    <property type="molecule type" value="Genomic_DNA"/>
</dbReference>
<dbReference type="PANTHER" id="PTHR33240">
    <property type="entry name" value="OS08G0508500 PROTEIN"/>
    <property type="match status" value="1"/>
</dbReference>
<evidence type="ECO:0000313" key="2">
    <source>
        <dbReference type="Proteomes" id="UP000288805"/>
    </source>
</evidence>
<dbReference type="AlphaFoldDB" id="A0A438HRK5"/>
<reference evidence="1 2" key="1">
    <citation type="journal article" date="2018" name="PLoS Genet.">
        <title>Population sequencing reveals clonal diversity and ancestral inbreeding in the grapevine cultivar Chardonnay.</title>
        <authorList>
            <person name="Roach M.J."/>
            <person name="Johnson D.L."/>
            <person name="Bohlmann J."/>
            <person name="van Vuuren H.J."/>
            <person name="Jones S.J."/>
            <person name="Pretorius I.S."/>
            <person name="Schmidt S.A."/>
            <person name="Borneman A.R."/>
        </authorList>
    </citation>
    <scope>NUCLEOTIDE SEQUENCE [LARGE SCALE GENOMIC DNA]</scope>
    <source>
        <strain evidence="2">cv. Chardonnay</strain>
        <tissue evidence="1">Leaf</tissue>
    </source>
</reference>
<protein>
    <submittedName>
        <fullName evidence="1">Uncharacterized protein</fullName>
    </submittedName>
</protein>
<comment type="caution">
    <text evidence="1">The sequence shown here is derived from an EMBL/GenBank/DDBJ whole genome shotgun (WGS) entry which is preliminary data.</text>
</comment>
<name>A0A438HRK5_VITVI</name>
<sequence>MASMQEALPSLKQEIAIWDDLEGMLVASLPVKFRMPDIERGLWIDSSPTDVKGKKPFGDRDQLMPQVPHQTYNQTYMSPTLAPPHCAMQEPEPIVLDEIHEIGRVTLGHQMPTPFRLVPEVALVQTTTVAPLTFPHYSAQTPFVLIPNVEKVRTLYVDDARIPDIQYVIRGGRVSTQPRISIRSLLASSITHRDALIQALSQIRVETTTTPEGLIHMVMVGRAICIVFFNDDLPPEGLGHTCPLYISIDCLGLQVPYVLLDNGSVLNVCPLAIAIALGYAPSDFGPSTQTVRAYDSTQRKVLRIPTSFNLLLGRPWIHRARVIPSFLHQKVKFIHDGQVVTVQYVVDMFISSKPVLQISHSDDDLFLIGFTFDELDDSGKERAIYYLKVHQMEHCCRSPASLPFSDGRAIDDDFPYEDVADVTSLSGWRMYFDGAANHSRYGIGVLLISPHGDHIPRSVCLAFLD</sequence>
<dbReference type="Proteomes" id="UP000288805">
    <property type="component" value="Unassembled WGS sequence"/>
</dbReference>
<evidence type="ECO:0000313" key="1">
    <source>
        <dbReference type="EMBL" id="RVW87092.1"/>
    </source>
</evidence>
<dbReference type="PANTHER" id="PTHR33240:SF15">
    <property type="entry name" value="GAG-PRO-LIKE PROTEIN"/>
    <property type="match status" value="1"/>
</dbReference>
<proteinExistence type="predicted"/>
<organism evidence="1 2">
    <name type="scientific">Vitis vinifera</name>
    <name type="common">Grape</name>
    <dbReference type="NCBI Taxonomy" id="29760"/>
    <lineage>
        <taxon>Eukaryota</taxon>
        <taxon>Viridiplantae</taxon>
        <taxon>Streptophyta</taxon>
        <taxon>Embryophyta</taxon>
        <taxon>Tracheophyta</taxon>
        <taxon>Spermatophyta</taxon>
        <taxon>Magnoliopsida</taxon>
        <taxon>eudicotyledons</taxon>
        <taxon>Gunneridae</taxon>
        <taxon>Pentapetalae</taxon>
        <taxon>rosids</taxon>
        <taxon>Vitales</taxon>
        <taxon>Vitaceae</taxon>
        <taxon>Viteae</taxon>
        <taxon>Vitis</taxon>
    </lineage>
</organism>
<accession>A0A438HRK5</accession>